<keyword evidence="3" id="KW-0735">Signal-anchor</keyword>
<evidence type="ECO:0000256" key="3">
    <source>
        <dbReference type="ARBA" id="ARBA00022968"/>
    </source>
</evidence>
<dbReference type="InterPro" id="IPR004474">
    <property type="entry name" value="LytR_CpsA_psr"/>
</dbReference>
<evidence type="ECO:0000256" key="1">
    <source>
        <dbReference type="ARBA" id="ARBA00006068"/>
    </source>
</evidence>
<keyword evidence="4 5" id="KW-1133">Transmembrane helix</keyword>
<dbReference type="EMBL" id="JAUSTZ010000003">
    <property type="protein sequence ID" value="MDQ0225665.1"/>
    <property type="molecule type" value="Genomic_DNA"/>
</dbReference>
<evidence type="ECO:0000256" key="2">
    <source>
        <dbReference type="ARBA" id="ARBA00022692"/>
    </source>
</evidence>
<organism evidence="7 8">
    <name type="scientific">Metabacillus niabensis</name>
    <dbReference type="NCBI Taxonomy" id="324854"/>
    <lineage>
        <taxon>Bacteria</taxon>
        <taxon>Bacillati</taxon>
        <taxon>Bacillota</taxon>
        <taxon>Bacilli</taxon>
        <taxon>Bacillales</taxon>
        <taxon>Bacillaceae</taxon>
        <taxon>Metabacillus</taxon>
    </lineage>
</organism>
<proteinExistence type="inferred from homology"/>
<reference evidence="7 8" key="1">
    <citation type="submission" date="2023-07" db="EMBL/GenBank/DDBJ databases">
        <title>Genomic Encyclopedia of Type Strains, Phase IV (KMG-IV): sequencing the most valuable type-strain genomes for metagenomic binning, comparative biology and taxonomic classification.</title>
        <authorList>
            <person name="Goeker M."/>
        </authorList>
    </citation>
    <scope>NUCLEOTIDE SEQUENCE [LARGE SCALE GENOMIC DNA]</scope>
    <source>
        <strain evidence="7 8">DSM 17723</strain>
    </source>
</reference>
<dbReference type="Gene3D" id="3.40.630.190">
    <property type="entry name" value="LCP protein"/>
    <property type="match status" value="1"/>
</dbReference>
<keyword evidence="5" id="KW-0472">Membrane</keyword>
<evidence type="ECO:0000256" key="5">
    <source>
        <dbReference type="SAM" id="Phobius"/>
    </source>
</evidence>
<feature type="domain" description="Cell envelope-related transcriptional attenuator" evidence="6">
    <location>
        <begin position="104"/>
        <end position="229"/>
    </location>
</feature>
<name>A0ABT9Z309_9BACI</name>
<evidence type="ECO:0000313" key="7">
    <source>
        <dbReference type="EMBL" id="MDQ0225665.1"/>
    </source>
</evidence>
<feature type="transmembrane region" description="Helical" evidence="5">
    <location>
        <begin position="43"/>
        <end position="61"/>
    </location>
</feature>
<evidence type="ECO:0000313" key="8">
    <source>
        <dbReference type="Proteomes" id="UP001232245"/>
    </source>
</evidence>
<gene>
    <name evidence="7" type="ORF">J2S02_002009</name>
</gene>
<accession>A0ABT9Z309</accession>
<protein>
    <submittedName>
        <fullName evidence="7">Anionic cell wall polymer biosynthesis LytR-Cps2A-Psr (LCP) family protein</fullName>
    </submittedName>
</protein>
<dbReference type="InterPro" id="IPR050922">
    <property type="entry name" value="LytR/CpsA/Psr_CW_biosynth"/>
</dbReference>
<comment type="similarity">
    <text evidence="1">Belongs to the LytR/CpsA/Psr (LCP) family.</text>
</comment>
<dbReference type="Proteomes" id="UP001232245">
    <property type="component" value="Unassembled WGS sequence"/>
</dbReference>
<keyword evidence="2 5" id="KW-0812">Transmembrane</keyword>
<keyword evidence="8" id="KW-1185">Reference proteome</keyword>
<dbReference type="RefSeq" id="WP_174879312.1">
    <property type="nucleotide sequence ID" value="NZ_CADEPK010000012.1"/>
</dbReference>
<comment type="caution">
    <text evidence="7">The sequence shown here is derived from an EMBL/GenBank/DDBJ whole genome shotgun (WGS) entry which is preliminary data.</text>
</comment>
<evidence type="ECO:0000256" key="4">
    <source>
        <dbReference type="ARBA" id="ARBA00022989"/>
    </source>
</evidence>
<evidence type="ECO:0000259" key="6">
    <source>
        <dbReference type="Pfam" id="PF03816"/>
    </source>
</evidence>
<dbReference type="PANTHER" id="PTHR33392">
    <property type="entry name" value="POLYISOPRENYL-TEICHOIC ACID--PEPTIDOGLYCAN TEICHOIC ACID TRANSFERASE TAGU"/>
    <property type="match status" value="1"/>
</dbReference>
<dbReference type="PANTHER" id="PTHR33392:SF6">
    <property type="entry name" value="POLYISOPRENYL-TEICHOIC ACID--PEPTIDOGLYCAN TEICHOIC ACID TRANSFERASE TAGU"/>
    <property type="match status" value="1"/>
</dbReference>
<sequence>MEEKLTKLKDSLDKTIYKDIKFEQRMQERTIDKVYNKRKRKNYTPLVASLLAVAVALILFFNVSESFDKRNLASVGIGEETEEASEKQSVNYLFVTHIEESGPSIILMNLNKETGSAKYITIPKNLYINDKYYEQPMTKEAVEEAFAIKVSKVVDVDPNMLGSYIEKNNGIEIINEFDFKQGGSEFKEGKMRLTEAEQLVDYMNMRKSDPMGGIGRNNRIASVMEELFRHDELLLDVLNQSKLSDFDKVLQSAQGFINVDEIQFEYQFLEQENDNFVRGILTDESQSVFRETFGGEE</sequence>
<dbReference type="Pfam" id="PF03816">
    <property type="entry name" value="LytR_cpsA_psr"/>
    <property type="match status" value="1"/>
</dbReference>